<keyword evidence="1 4" id="KW-0808">Transferase</keyword>
<reference evidence="4 5" key="1">
    <citation type="submission" date="2016-10" db="EMBL/GenBank/DDBJ databases">
        <authorList>
            <person name="de Groot N.N."/>
        </authorList>
    </citation>
    <scope>NUCLEOTIDE SEQUENCE [LARGE SCALE GENOMIC DNA]</scope>
    <source>
        <strain evidence="4 5">JCM 18415</strain>
    </source>
</reference>
<dbReference type="RefSeq" id="WP_090540010.1">
    <property type="nucleotide sequence ID" value="NZ_FOYD01000009.1"/>
</dbReference>
<evidence type="ECO:0000256" key="1">
    <source>
        <dbReference type="ARBA" id="ARBA00022679"/>
    </source>
</evidence>
<evidence type="ECO:0000313" key="5">
    <source>
        <dbReference type="Proteomes" id="UP000242815"/>
    </source>
</evidence>
<keyword evidence="2 4" id="KW-0012">Acyltransferase</keyword>
<dbReference type="GO" id="GO:0016747">
    <property type="term" value="F:acyltransferase activity, transferring groups other than amino-acyl groups"/>
    <property type="evidence" value="ECO:0007669"/>
    <property type="project" value="InterPro"/>
</dbReference>
<dbReference type="CDD" id="cd04301">
    <property type="entry name" value="NAT_SF"/>
    <property type="match status" value="1"/>
</dbReference>
<dbReference type="STRING" id="1002526.SAMN05216578_109107"/>
<gene>
    <name evidence="4" type="ORF">SAMN05216578_109107</name>
</gene>
<sequence length="142" mass="15799">MTEPLVQVVEWSRTPALRDIRQRVFVDEQQVPAELEWDAHDADATHFLLTVEGRPLGTARLLADGHIGRVALLAKARGQGLGELLMRAVMAHARSKGLPRLALSAQTHALGFYQRLGFSVCSEEYLDAGIPHRDMCLHWPTP</sequence>
<feature type="domain" description="N-acetyltransferase" evidence="3">
    <location>
        <begin position="4"/>
        <end position="140"/>
    </location>
</feature>
<dbReference type="Pfam" id="PF13673">
    <property type="entry name" value="Acetyltransf_10"/>
    <property type="match status" value="1"/>
</dbReference>
<dbReference type="Proteomes" id="UP000242815">
    <property type="component" value="Unassembled WGS sequence"/>
</dbReference>
<accession>A0A1I6BZQ4</accession>
<dbReference type="InterPro" id="IPR016181">
    <property type="entry name" value="Acyl_CoA_acyltransferase"/>
</dbReference>
<dbReference type="OrthoDB" id="9796171at2"/>
<evidence type="ECO:0000313" key="4">
    <source>
        <dbReference type="EMBL" id="SFQ86422.1"/>
    </source>
</evidence>
<dbReference type="Gene3D" id="3.40.630.30">
    <property type="match status" value="1"/>
</dbReference>
<dbReference type="EMBL" id="FOYD01000009">
    <property type="protein sequence ID" value="SFQ86422.1"/>
    <property type="molecule type" value="Genomic_DNA"/>
</dbReference>
<dbReference type="PROSITE" id="PS51186">
    <property type="entry name" value="GNAT"/>
    <property type="match status" value="1"/>
</dbReference>
<dbReference type="InterPro" id="IPR050832">
    <property type="entry name" value="Bact_Acetyltransf"/>
</dbReference>
<dbReference type="PANTHER" id="PTHR43877">
    <property type="entry name" value="AMINOALKYLPHOSPHONATE N-ACETYLTRANSFERASE-RELATED-RELATED"/>
    <property type="match status" value="1"/>
</dbReference>
<evidence type="ECO:0000259" key="3">
    <source>
        <dbReference type="PROSITE" id="PS51186"/>
    </source>
</evidence>
<dbReference type="InterPro" id="IPR000182">
    <property type="entry name" value="GNAT_dom"/>
</dbReference>
<dbReference type="AlphaFoldDB" id="A0A1I6BZQ4"/>
<evidence type="ECO:0000256" key="2">
    <source>
        <dbReference type="ARBA" id="ARBA00023315"/>
    </source>
</evidence>
<proteinExistence type="predicted"/>
<name>A0A1I6BZQ4_9GAMM</name>
<protein>
    <submittedName>
        <fullName evidence="4">Predicted N-acyltransferase, GNAT family</fullName>
    </submittedName>
</protein>
<dbReference type="PANTHER" id="PTHR43877:SF2">
    <property type="entry name" value="AMINOALKYLPHOSPHONATE N-ACETYLTRANSFERASE-RELATED"/>
    <property type="match status" value="1"/>
</dbReference>
<organism evidence="4 5">
    <name type="scientific">Halopseudomonas formosensis</name>
    <dbReference type="NCBI Taxonomy" id="1002526"/>
    <lineage>
        <taxon>Bacteria</taxon>
        <taxon>Pseudomonadati</taxon>
        <taxon>Pseudomonadota</taxon>
        <taxon>Gammaproteobacteria</taxon>
        <taxon>Pseudomonadales</taxon>
        <taxon>Pseudomonadaceae</taxon>
        <taxon>Halopseudomonas</taxon>
    </lineage>
</organism>
<dbReference type="SUPFAM" id="SSF55729">
    <property type="entry name" value="Acyl-CoA N-acyltransferases (Nat)"/>
    <property type="match status" value="1"/>
</dbReference>